<keyword evidence="2" id="KW-1185">Reference proteome</keyword>
<reference evidence="1 2" key="1">
    <citation type="journal article" date="2020" name="ISME J.">
        <title>Comparative genomics reveals insights into cyanobacterial evolution and habitat adaptation.</title>
        <authorList>
            <person name="Chen M.Y."/>
            <person name="Teng W.K."/>
            <person name="Zhao L."/>
            <person name="Hu C.X."/>
            <person name="Zhou Y.K."/>
            <person name="Han B.P."/>
            <person name="Song L.R."/>
            <person name="Shu W.S."/>
        </authorList>
    </citation>
    <scope>NUCLEOTIDE SEQUENCE [LARGE SCALE GENOMIC DNA]</scope>
    <source>
        <strain evidence="1 2">FACHB-252</strain>
    </source>
</reference>
<proteinExistence type="predicted"/>
<evidence type="ECO:0008006" key="3">
    <source>
        <dbReference type="Google" id="ProtNLM"/>
    </source>
</evidence>
<dbReference type="EMBL" id="JACJTC010000007">
    <property type="protein sequence ID" value="MBD2611808.1"/>
    <property type="molecule type" value="Genomic_DNA"/>
</dbReference>
<comment type="caution">
    <text evidence="1">The sequence shown here is derived from an EMBL/GenBank/DDBJ whole genome shotgun (WGS) entry which is preliminary data.</text>
</comment>
<organism evidence="1 2">
    <name type="scientific">Nostoc punctiforme FACHB-252</name>
    <dbReference type="NCBI Taxonomy" id="1357509"/>
    <lineage>
        <taxon>Bacteria</taxon>
        <taxon>Bacillati</taxon>
        <taxon>Cyanobacteriota</taxon>
        <taxon>Cyanophyceae</taxon>
        <taxon>Nostocales</taxon>
        <taxon>Nostocaceae</taxon>
        <taxon>Nostoc</taxon>
    </lineage>
</organism>
<evidence type="ECO:0000313" key="1">
    <source>
        <dbReference type="EMBL" id="MBD2611808.1"/>
    </source>
</evidence>
<name>A0ABR8H7T4_NOSPU</name>
<sequence length="237" mass="26926">MKKYTLLKKIATAIIIGVVCFSCEPEVTRNGEQAKATDQTKSESNIIYGNLIIKEQSDYLMIPVNFTDQDRNQDNNLSVSRSYGKSSSLYNIVFYRKQDGEAHLLLNKKALINSFDFLEVKSTNQTVTRIWLYKIIDQDTNGDKKINTDDAIVGYISDLSGKNLQQITPNNTQVLNWVVVPSQNAIFIKILKDSNNDKKFSAEDNTNFVRVNLERPGIGTEIISDRLEQEVKSYIVK</sequence>
<gene>
    <name evidence="1" type="ORF">H6G94_11060</name>
</gene>
<dbReference type="Proteomes" id="UP000606396">
    <property type="component" value="Unassembled WGS sequence"/>
</dbReference>
<evidence type="ECO:0000313" key="2">
    <source>
        <dbReference type="Proteomes" id="UP000606396"/>
    </source>
</evidence>
<dbReference type="RefSeq" id="WP_190949469.1">
    <property type="nucleotide sequence ID" value="NZ_JACJTC010000007.1"/>
</dbReference>
<protein>
    <recommendedName>
        <fullName evidence="3">Lipoprotein</fullName>
    </recommendedName>
</protein>
<accession>A0ABR8H7T4</accession>